<feature type="compositionally biased region" description="Low complexity" evidence="1">
    <location>
        <begin position="7"/>
        <end position="18"/>
    </location>
</feature>
<protein>
    <submittedName>
        <fullName evidence="2">Uncharacterized protein</fullName>
    </submittedName>
</protein>
<proteinExistence type="predicted"/>
<dbReference type="EMBL" id="LFMY01000001">
    <property type="protein sequence ID" value="OKL64192.1"/>
    <property type="molecule type" value="Genomic_DNA"/>
</dbReference>
<evidence type="ECO:0000313" key="2">
    <source>
        <dbReference type="EMBL" id="OKL64192.1"/>
    </source>
</evidence>
<evidence type="ECO:0000313" key="3">
    <source>
        <dbReference type="Proteomes" id="UP000214365"/>
    </source>
</evidence>
<dbReference type="RefSeq" id="XP_020124313.1">
    <property type="nucleotide sequence ID" value="XM_020259748.1"/>
</dbReference>
<gene>
    <name evidence="2" type="ORF">UA08_01008</name>
</gene>
<dbReference type="OrthoDB" id="4523014at2759"/>
<dbReference type="GeneID" id="31000763"/>
<dbReference type="AlphaFoldDB" id="A0A225ARH8"/>
<feature type="region of interest" description="Disordered" evidence="1">
    <location>
        <begin position="1"/>
        <end position="49"/>
    </location>
</feature>
<organism evidence="2 3">
    <name type="scientific">Talaromyces atroroseus</name>
    <dbReference type="NCBI Taxonomy" id="1441469"/>
    <lineage>
        <taxon>Eukaryota</taxon>
        <taxon>Fungi</taxon>
        <taxon>Dikarya</taxon>
        <taxon>Ascomycota</taxon>
        <taxon>Pezizomycotina</taxon>
        <taxon>Eurotiomycetes</taxon>
        <taxon>Eurotiomycetidae</taxon>
        <taxon>Eurotiales</taxon>
        <taxon>Trichocomaceae</taxon>
        <taxon>Talaromyces</taxon>
        <taxon>Talaromyces sect. Trachyspermi</taxon>
    </lineage>
</organism>
<sequence>MAATRPDASQADQQSAAATPREPSSAPTRPAERCADASESTNSADTDFPLLYRPTVHGDTDIDIIWHNLYADSDFSVFRKRSEGPIERILTDFAGVVQAGVFEEVVSLSASKYMFTVTVVCSKQWDEVSKFVMSVL</sequence>
<accession>A0A225ARH8</accession>
<name>A0A225ARH8_TALAT</name>
<dbReference type="Proteomes" id="UP000214365">
    <property type="component" value="Unassembled WGS sequence"/>
</dbReference>
<comment type="caution">
    <text evidence="2">The sequence shown here is derived from an EMBL/GenBank/DDBJ whole genome shotgun (WGS) entry which is preliminary data.</text>
</comment>
<reference evidence="2 3" key="1">
    <citation type="submission" date="2015-06" db="EMBL/GenBank/DDBJ databases">
        <title>Talaromyces atroroseus IBT 11181 draft genome.</title>
        <authorList>
            <person name="Rasmussen K.B."/>
            <person name="Rasmussen S."/>
            <person name="Petersen B."/>
            <person name="Sicheritz-Ponten T."/>
            <person name="Mortensen U.H."/>
            <person name="Thrane U."/>
        </authorList>
    </citation>
    <scope>NUCLEOTIDE SEQUENCE [LARGE SCALE GENOMIC DNA]</scope>
    <source>
        <strain evidence="2 3">IBT 11181</strain>
    </source>
</reference>
<keyword evidence="3" id="KW-1185">Reference proteome</keyword>
<evidence type="ECO:0000256" key="1">
    <source>
        <dbReference type="SAM" id="MobiDB-lite"/>
    </source>
</evidence>